<dbReference type="InterPro" id="IPR001873">
    <property type="entry name" value="ENaC"/>
</dbReference>
<keyword evidence="9" id="KW-0472">Membrane</keyword>
<keyword evidence="10 12" id="KW-0739">Sodium transport</keyword>
<dbReference type="GO" id="GO:0015280">
    <property type="term" value="F:ligand-gated sodium channel activity"/>
    <property type="evidence" value="ECO:0007669"/>
    <property type="project" value="TreeGrafter"/>
</dbReference>
<evidence type="ECO:0000256" key="6">
    <source>
        <dbReference type="ARBA" id="ARBA00022989"/>
    </source>
</evidence>
<evidence type="ECO:0000313" key="13">
    <source>
        <dbReference type="RefSeq" id="XP_028154862.1"/>
    </source>
</evidence>
<dbReference type="PANTHER" id="PTHR11690:SF288">
    <property type="entry name" value="AMILORIDE-SENSITIVE NA+ CHANNEL-RELATED"/>
    <property type="match status" value="1"/>
</dbReference>
<keyword evidence="3 12" id="KW-0813">Transport</keyword>
<keyword evidence="8 12" id="KW-0406">Ion transport</keyword>
<dbReference type="PANTHER" id="PTHR11690">
    <property type="entry name" value="AMILORIDE-SENSITIVE SODIUM CHANNEL-RELATED"/>
    <property type="match status" value="1"/>
</dbReference>
<dbReference type="Pfam" id="PF00858">
    <property type="entry name" value="ASC"/>
    <property type="match status" value="1"/>
</dbReference>
<dbReference type="Gene3D" id="1.10.287.820">
    <property type="entry name" value="Acid-sensing ion channel domain"/>
    <property type="match status" value="1"/>
</dbReference>
<evidence type="ECO:0000256" key="1">
    <source>
        <dbReference type="ARBA" id="ARBA00004141"/>
    </source>
</evidence>
<protein>
    <submittedName>
        <fullName evidence="13">Pickpocket protein 28-like</fullName>
    </submittedName>
</protein>
<keyword evidence="4 12" id="KW-0894">Sodium channel</keyword>
<comment type="subcellular location">
    <subcellularLocation>
        <location evidence="1">Membrane</location>
        <topology evidence="1">Multi-pass membrane protein</topology>
    </subcellularLocation>
</comment>
<feature type="non-terminal residue" evidence="13">
    <location>
        <position position="1"/>
    </location>
</feature>
<evidence type="ECO:0000256" key="10">
    <source>
        <dbReference type="ARBA" id="ARBA00023201"/>
    </source>
</evidence>
<dbReference type="InParanoid" id="A0A6P7H8E8"/>
<keyword evidence="5 12" id="KW-0812">Transmembrane</keyword>
<dbReference type="AlphaFoldDB" id="A0A6P7H8E8"/>
<evidence type="ECO:0000256" key="3">
    <source>
        <dbReference type="ARBA" id="ARBA00022448"/>
    </source>
</evidence>
<evidence type="ECO:0000256" key="12">
    <source>
        <dbReference type="RuleBase" id="RU000679"/>
    </source>
</evidence>
<proteinExistence type="inferred from homology"/>
<dbReference type="RefSeq" id="XP_028154862.1">
    <property type="nucleotide sequence ID" value="XM_028299061.1"/>
</dbReference>
<gene>
    <name evidence="13" type="primary">LOC114348503</name>
</gene>
<dbReference type="GO" id="GO:0005886">
    <property type="term" value="C:plasma membrane"/>
    <property type="evidence" value="ECO:0007669"/>
    <property type="project" value="TreeGrafter"/>
</dbReference>
<keyword evidence="7" id="KW-0915">Sodium</keyword>
<reference evidence="13" key="1">
    <citation type="submission" date="2025-08" db="UniProtKB">
        <authorList>
            <consortium name="RefSeq"/>
        </authorList>
    </citation>
    <scope>IDENTIFICATION</scope>
    <source>
        <tissue evidence="13">Whole insect</tissue>
    </source>
</reference>
<accession>A0A6P7H8E8</accession>
<evidence type="ECO:0000256" key="4">
    <source>
        <dbReference type="ARBA" id="ARBA00022461"/>
    </source>
</evidence>
<organism evidence="13">
    <name type="scientific">Diabrotica virgifera virgifera</name>
    <name type="common">western corn rootworm</name>
    <dbReference type="NCBI Taxonomy" id="50390"/>
    <lineage>
        <taxon>Eukaryota</taxon>
        <taxon>Metazoa</taxon>
        <taxon>Ecdysozoa</taxon>
        <taxon>Arthropoda</taxon>
        <taxon>Hexapoda</taxon>
        <taxon>Insecta</taxon>
        <taxon>Pterygota</taxon>
        <taxon>Neoptera</taxon>
        <taxon>Endopterygota</taxon>
        <taxon>Coleoptera</taxon>
        <taxon>Polyphaga</taxon>
        <taxon>Cucujiformia</taxon>
        <taxon>Chrysomeloidea</taxon>
        <taxon>Chrysomelidae</taxon>
        <taxon>Galerucinae</taxon>
        <taxon>Diabroticina</taxon>
        <taxon>Diabroticites</taxon>
        <taxon>Diabrotica</taxon>
    </lineage>
</organism>
<keyword evidence="11 12" id="KW-0407">Ion channel</keyword>
<sequence length="158" mass="18221">QHNLDSHQTSQYSDNQWSIEKGYAEDAGLEAYPRRALLSGISNALTVRFVTMFNVVDKSCKSGFQGFKVSLHLPSRIPRPSQEYFRIPDNQAVMAAVSPNMIKTSDSLTNYDVRKRKCHFSYERNLKFFRVYTLLNCKMECLTNFTLQYCGCVGFYMP</sequence>
<evidence type="ECO:0000256" key="2">
    <source>
        <dbReference type="ARBA" id="ARBA00007193"/>
    </source>
</evidence>
<evidence type="ECO:0000256" key="11">
    <source>
        <dbReference type="ARBA" id="ARBA00023303"/>
    </source>
</evidence>
<evidence type="ECO:0000256" key="7">
    <source>
        <dbReference type="ARBA" id="ARBA00023053"/>
    </source>
</evidence>
<feature type="non-terminal residue" evidence="13">
    <location>
        <position position="158"/>
    </location>
</feature>
<name>A0A6P7H8E8_DIAVI</name>
<evidence type="ECO:0000256" key="9">
    <source>
        <dbReference type="ARBA" id="ARBA00023136"/>
    </source>
</evidence>
<comment type="similarity">
    <text evidence="2 12">Belongs to the amiloride-sensitive sodium channel (TC 1.A.6) family.</text>
</comment>
<keyword evidence="6" id="KW-1133">Transmembrane helix</keyword>
<evidence type="ECO:0000256" key="5">
    <source>
        <dbReference type="ARBA" id="ARBA00022692"/>
    </source>
</evidence>
<evidence type="ECO:0000256" key="8">
    <source>
        <dbReference type="ARBA" id="ARBA00023065"/>
    </source>
</evidence>